<feature type="transmembrane region" description="Helical" evidence="10">
    <location>
        <begin position="362"/>
        <end position="380"/>
    </location>
</feature>
<sequence>MSKKLLKSGAIVSSMTLVSRVLGLIRDMVVANLLGAGTAADVFFFANRIPNFLRRLFAEGAFAQAFIPVFTQYKQQENEDELRELVARVSGTLGCIVTVVTIIGMVASPVVAMIFGAGWFIDWLHDGPNADKFILSSLLLKITFPYLWFITFTGMSGAILNSFGRFAVASFTPVFLNAAMIAAALYYAPSLARPEVGLAWGVFVGGLLQFSFQLPFLWRLNMLRWPRWGWKHPGVQKIRTLMLPALFGVSVSQINLLFDTFMASFLVSGSISWLYYSDRLLEFPLGIFGIAIATVILPSLSERHVDKDPREFRQTMDWAVRMVGLLGIPAMAGMIVLATPMLRVLFMRGAFDSSDVLHASHSLIAFSCGLIFFMLIKIFAPGYYARQDTRTPVRYGIIAMISNIVLNGVFVLPFGYIGMAMATAISALLNATLLYRGLVKGNIYRISRYSWLFLARVFASTLLMAGVLCVLLPSWSQWLSFDFLHSLRLLLESIIGAIVLYGVSLVALGGRLEHLKSSSGAVSDD</sequence>
<feature type="transmembrane region" description="Helical" evidence="10">
    <location>
        <begin position="166"/>
        <end position="188"/>
    </location>
</feature>
<comment type="function">
    <text evidence="8 10 11">Involved in peptidoglycan biosynthesis. Transports lipid-linked peptidoglycan precursors from the inner to the outer leaflet of the cytoplasmic membrane.</text>
</comment>
<dbReference type="InterPro" id="IPR051050">
    <property type="entry name" value="Lipid_II_flippase_MurJ/MviN"/>
</dbReference>
<dbReference type="PIRSF" id="PIRSF002869">
    <property type="entry name" value="MviN"/>
    <property type="match status" value="1"/>
</dbReference>
<comment type="similarity">
    <text evidence="9 10 11">Belongs to the MurJ/MviN family.</text>
</comment>
<protein>
    <recommendedName>
        <fullName evidence="10">Probable lipid II flippase MurJ</fullName>
    </recommendedName>
</protein>
<dbReference type="EMBL" id="JBEQCT010000009">
    <property type="protein sequence ID" value="MFM2486498.1"/>
    <property type="molecule type" value="Genomic_DNA"/>
</dbReference>
<evidence type="ECO:0000256" key="8">
    <source>
        <dbReference type="ARBA" id="ARBA00060041"/>
    </source>
</evidence>
<reference evidence="12 13" key="1">
    <citation type="journal article" date="2013" name="Int. J. Syst. Evol. Microbiol.">
        <title>Celerinatantimonas yamalensis sp. nov., a cold-adapted diazotrophic bacterium from a cold permafrost brine.</title>
        <authorList>
            <person name="Shcherbakova V."/>
            <person name="Chuvilskaya N."/>
            <person name="Rivkina E."/>
            <person name="Demidov N."/>
            <person name="Uchaeva V."/>
            <person name="Suetin S."/>
            <person name="Suzina N."/>
            <person name="Gilichinsky D."/>
        </authorList>
    </citation>
    <scope>NUCLEOTIDE SEQUENCE [LARGE SCALE GENOMIC DNA]</scope>
    <source>
        <strain evidence="12 13">C7</strain>
    </source>
</reference>
<evidence type="ECO:0000256" key="11">
    <source>
        <dbReference type="PIRNR" id="PIRNR002869"/>
    </source>
</evidence>
<feature type="transmembrane region" description="Helical" evidence="10">
    <location>
        <begin position="451"/>
        <end position="475"/>
    </location>
</feature>
<accession>A0ABW9GBZ3</accession>
<evidence type="ECO:0000313" key="13">
    <source>
        <dbReference type="Proteomes" id="UP001629953"/>
    </source>
</evidence>
<evidence type="ECO:0000256" key="6">
    <source>
        <dbReference type="ARBA" id="ARBA00022989"/>
    </source>
</evidence>
<dbReference type="PRINTS" id="PR01806">
    <property type="entry name" value="VIRFACTRMVIN"/>
</dbReference>
<feature type="transmembrane region" description="Helical" evidence="10">
    <location>
        <begin position="200"/>
        <end position="220"/>
    </location>
</feature>
<keyword evidence="10 11" id="KW-0813">Transport</keyword>
<feature type="transmembrane region" description="Helical" evidence="10">
    <location>
        <begin position="322"/>
        <end position="342"/>
    </location>
</feature>
<feature type="transmembrane region" description="Helical" evidence="10">
    <location>
        <begin position="487"/>
        <end position="508"/>
    </location>
</feature>
<evidence type="ECO:0000256" key="3">
    <source>
        <dbReference type="ARBA" id="ARBA00022692"/>
    </source>
</evidence>
<evidence type="ECO:0000313" key="12">
    <source>
        <dbReference type="EMBL" id="MFM2486498.1"/>
    </source>
</evidence>
<proteinExistence type="inferred from homology"/>
<keyword evidence="7 10" id="KW-0472">Membrane</keyword>
<evidence type="ECO:0000256" key="7">
    <source>
        <dbReference type="ARBA" id="ARBA00023136"/>
    </source>
</evidence>
<feature type="transmembrane region" description="Helical" evidence="10">
    <location>
        <begin position="392"/>
        <end position="410"/>
    </location>
</feature>
<comment type="subcellular location">
    <subcellularLocation>
        <location evidence="10">Cell inner membrane</location>
        <topology evidence="10">Multi-pass membrane protein</topology>
    </subcellularLocation>
    <subcellularLocation>
        <location evidence="1">Cell membrane</location>
        <topology evidence="1">Multi-pass membrane protein</topology>
    </subcellularLocation>
</comment>
<dbReference type="RefSeq" id="WP_408624803.1">
    <property type="nucleotide sequence ID" value="NZ_JBEQCT010000009.1"/>
</dbReference>
<dbReference type="PANTHER" id="PTHR47019:SF1">
    <property type="entry name" value="LIPID II FLIPPASE MURJ"/>
    <property type="match status" value="1"/>
</dbReference>
<comment type="pathway">
    <text evidence="10">Cell wall biogenesis; peptidoglycan biosynthesis.</text>
</comment>
<evidence type="ECO:0000256" key="4">
    <source>
        <dbReference type="ARBA" id="ARBA00022960"/>
    </source>
</evidence>
<feature type="transmembrane region" description="Helical" evidence="10">
    <location>
        <begin position="133"/>
        <end position="154"/>
    </location>
</feature>
<keyword evidence="4 10" id="KW-0133">Cell shape</keyword>
<feature type="transmembrane region" description="Helical" evidence="10">
    <location>
        <begin position="92"/>
        <end position="121"/>
    </location>
</feature>
<keyword evidence="5 10" id="KW-0573">Peptidoglycan synthesis</keyword>
<gene>
    <name evidence="10 12" type="primary">murJ</name>
    <name evidence="12" type="ORF">ABUE30_15810</name>
</gene>
<organism evidence="12 13">
    <name type="scientific">Celerinatantimonas yamalensis</name>
    <dbReference type="NCBI Taxonomy" id="559956"/>
    <lineage>
        <taxon>Bacteria</taxon>
        <taxon>Pseudomonadati</taxon>
        <taxon>Pseudomonadota</taxon>
        <taxon>Gammaproteobacteria</taxon>
        <taxon>Celerinatantimonadaceae</taxon>
        <taxon>Celerinatantimonas</taxon>
    </lineage>
</organism>
<dbReference type="NCBIfam" id="TIGR01695">
    <property type="entry name" value="murJ_mviN"/>
    <property type="match status" value="1"/>
</dbReference>
<evidence type="ECO:0000256" key="9">
    <source>
        <dbReference type="ARBA" id="ARBA00061532"/>
    </source>
</evidence>
<evidence type="ECO:0000256" key="1">
    <source>
        <dbReference type="ARBA" id="ARBA00004651"/>
    </source>
</evidence>
<feature type="transmembrane region" description="Helical" evidence="10">
    <location>
        <begin position="21"/>
        <end position="46"/>
    </location>
</feature>
<name>A0ABW9GBZ3_9GAMM</name>
<evidence type="ECO:0000256" key="5">
    <source>
        <dbReference type="ARBA" id="ARBA00022984"/>
    </source>
</evidence>
<comment type="caution">
    <text evidence="12">The sequence shown here is derived from an EMBL/GenBank/DDBJ whole genome shotgun (WGS) entry which is preliminary data.</text>
</comment>
<dbReference type="Pfam" id="PF03023">
    <property type="entry name" value="MurJ"/>
    <property type="match status" value="1"/>
</dbReference>
<feature type="transmembrane region" description="Helical" evidence="10">
    <location>
        <begin position="241"/>
        <end position="263"/>
    </location>
</feature>
<keyword evidence="10 11" id="KW-0961">Cell wall biogenesis/degradation</keyword>
<keyword evidence="3 10" id="KW-0812">Transmembrane</keyword>
<keyword evidence="13" id="KW-1185">Reference proteome</keyword>
<dbReference type="HAMAP" id="MF_02078">
    <property type="entry name" value="MurJ_MviN"/>
    <property type="match status" value="1"/>
</dbReference>
<dbReference type="Proteomes" id="UP001629953">
    <property type="component" value="Unassembled WGS sequence"/>
</dbReference>
<dbReference type="CDD" id="cd13123">
    <property type="entry name" value="MATE_MurJ_like"/>
    <property type="match status" value="1"/>
</dbReference>
<evidence type="ECO:0000256" key="10">
    <source>
        <dbReference type="HAMAP-Rule" id="MF_02078"/>
    </source>
</evidence>
<keyword evidence="6 10" id="KW-1133">Transmembrane helix</keyword>
<dbReference type="PANTHER" id="PTHR47019">
    <property type="entry name" value="LIPID II FLIPPASE MURJ"/>
    <property type="match status" value="1"/>
</dbReference>
<evidence type="ECO:0000256" key="2">
    <source>
        <dbReference type="ARBA" id="ARBA00022475"/>
    </source>
</evidence>
<feature type="transmembrane region" description="Helical" evidence="10">
    <location>
        <begin position="283"/>
        <end position="301"/>
    </location>
</feature>
<dbReference type="InterPro" id="IPR004268">
    <property type="entry name" value="MurJ"/>
</dbReference>
<keyword evidence="10" id="KW-0997">Cell inner membrane</keyword>
<keyword evidence="2 10" id="KW-1003">Cell membrane</keyword>
<feature type="transmembrane region" description="Helical" evidence="10">
    <location>
        <begin position="416"/>
        <end position="439"/>
    </location>
</feature>